<dbReference type="RefSeq" id="WP_184390874.1">
    <property type="nucleotide sequence ID" value="NZ_BAAAJD010000007.1"/>
</dbReference>
<proteinExistence type="predicted"/>
<keyword evidence="4" id="KW-1185">Reference proteome</keyword>
<feature type="transmembrane region" description="Helical" evidence="2">
    <location>
        <begin position="39"/>
        <end position="61"/>
    </location>
</feature>
<protein>
    <recommendedName>
        <fullName evidence="5">Cell wall anchor protein</fullName>
    </recommendedName>
</protein>
<feature type="transmembrane region" description="Helical" evidence="2">
    <location>
        <begin position="186"/>
        <end position="211"/>
    </location>
</feature>
<dbReference type="Proteomes" id="UP000572635">
    <property type="component" value="Unassembled WGS sequence"/>
</dbReference>
<evidence type="ECO:0000313" key="3">
    <source>
        <dbReference type="EMBL" id="MBB5431316.1"/>
    </source>
</evidence>
<feature type="compositionally biased region" description="Low complexity" evidence="1">
    <location>
        <begin position="151"/>
        <end position="167"/>
    </location>
</feature>
<comment type="caution">
    <text evidence="3">The sequence shown here is derived from an EMBL/GenBank/DDBJ whole genome shotgun (WGS) entry which is preliminary data.</text>
</comment>
<dbReference type="AlphaFoldDB" id="A0A7W8QKS2"/>
<organism evidence="3 4">
    <name type="scientific">Nocardiopsis composta</name>
    <dbReference type="NCBI Taxonomy" id="157465"/>
    <lineage>
        <taxon>Bacteria</taxon>
        <taxon>Bacillati</taxon>
        <taxon>Actinomycetota</taxon>
        <taxon>Actinomycetes</taxon>
        <taxon>Streptosporangiales</taxon>
        <taxon>Nocardiopsidaceae</taxon>
        <taxon>Nocardiopsis</taxon>
    </lineage>
</organism>
<keyword evidence="2" id="KW-0812">Transmembrane</keyword>
<dbReference type="EMBL" id="JACHDB010000001">
    <property type="protein sequence ID" value="MBB5431316.1"/>
    <property type="molecule type" value="Genomic_DNA"/>
</dbReference>
<keyword evidence="2" id="KW-1133">Transmembrane helix</keyword>
<evidence type="ECO:0000256" key="2">
    <source>
        <dbReference type="SAM" id="Phobius"/>
    </source>
</evidence>
<evidence type="ECO:0008006" key="5">
    <source>
        <dbReference type="Google" id="ProtNLM"/>
    </source>
</evidence>
<feature type="transmembrane region" description="Helical" evidence="2">
    <location>
        <begin position="73"/>
        <end position="91"/>
    </location>
</feature>
<name>A0A7W8QKS2_9ACTN</name>
<sequence length="242" mass="24010">MGAGQLWALVGLGLFHGLNPGMGWLVAVSRGLQERSRAALLRSIPAIAGGHAASVALFALAFTATGALVASRWFTVACGGAVVGAGLWLLLSRRHFRWRGMRLSEPQLAGWSFLMSSAHGAGLMLVPVLAGELPEGGGAGGAGGHVHGAAAHPAGAAAPPGAASDPPGAGGAGPLPTLADATLQGLAAAAVHTAAMFAAAAVAALLVYDFLGVHVLRSTWVNTDRIWAFALVASGAIVLATA</sequence>
<keyword evidence="2" id="KW-0472">Membrane</keyword>
<evidence type="ECO:0000313" key="4">
    <source>
        <dbReference type="Proteomes" id="UP000572635"/>
    </source>
</evidence>
<evidence type="ECO:0000256" key="1">
    <source>
        <dbReference type="SAM" id="MobiDB-lite"/>
    </source>
</evidence>
<feature type="region of interest" description="Disordered" evidence="1">
    <location>
        <begin position="151"/>
        <end position="171"/>
    </location>
</feature>
<feature type="transmembrane region" description="Helical" evidence="2">
    <location>
        <begin position="6"/>
        <end position="27"/>
    </location>
</feature>
<accession>A0A7W8QKS2</accession>
<gene>
    <name evidence="3" type="ORF">HDA36_001400</name>
</gene>
<feature type="transmembrane region" description="Helical" evidence="2">
    <location>
        <begin position="223"/>
        <end position="241"/>
    </location>
</feature>
<reference evidence="3 4" key="1">
    <citation type="submission" date="2020-08" db="EMBL/GenBank/DDBJ databases">
        <title>Sequencing the genomes of 1000 actinobacteria strains.</title>
        <authorList>
            <person name="Klenk H.-P."/>
        </authorList>
    </citation>
    <scope>NUCLEOTIDE SEQUENCE [LARGE SCALE GENOMIC DNA]</scope>
    <source>
        <strain evidence="3 4">DSM 44551</strain>
    </source>
</reference>